<evidence type="ECO:0000313" key="3">
    <source>
        <dbReference type="Proteomes" id="UP000638648"/>
    </source>
</evidence>
<proteinExistence type="predicted"/>
<gene>
    <name evidence="2" type="ORF">HEB94_001707</name>
</gene>
<dbReference type="PANTHER" id="PTHR14859">
    <property type="entry name" value="CALCOFLUOR WHITE HYPERSENSITIVE PROTEIN PRECURSOR"/>
    <property type="match status" value="1"/>
</dbReference>
<dbReference type="GO" id="GO:0016020">
    <property type="term" value="C:membrane"/>
    <property type="evidence" value="ECO:0007669"/>
    <property type="project" value="GOC"/>
</dbReference>
<dbReference type="Proteomes" id="UP000638648">
    <property type="component" value="Unassembled WGS sequence"/>
</dbReference>
<keyword evidence="2" id="KW-0540">Nuclease</keyword>
<dbReference type="AlphaFoldDB" id="A0A927MRN0"/>
<name>A0A927MRN0_9ACTN</name>
<dbReference type="EMBL" id="JADBEM010000001">
    <property type="protein sequence ID" value="MBE1604859.1"/>
    <property type="molecule type" value="Genomic_DNA"/>
</dbReference>
<evidence type="ECO:0000259" key="1">
    <source>
        <dbReference type="Pfam" id="PF03372"/>
    </source>
</evidence>
<dbReference type="InterPro" id="IPR005135">
    <property type="entry name" value="Endo/exonuclease/phosphatase"/>
</dbReference>
<keyword evidence="2" id="KW-0378">Hydrolase</keyword>
<sequence length="259" mass="28024">MNDGHHEQGLTSLRVATYNIHHGADVADRLDLARTAAVIAASGAGLVGLQEVDRHWSERSAFADQAGWLAERLEMRVVYAANLDLHPVAVGQERRQYGTAILSRYPIRSFVNSSLPGVQGGEPRGFLAAEVDLASGQGAPQPLCFATTHLSEASPRAREKEAARIRELLGPTPRRTIVTGDLNALPGTPELKLLTEVLVDAWSAVHAAEEDAGYTFSAAQPERRIDYVLVSPDITVEAVRVRTDVDASDHLPLVADLTW</sequence>
<dbReference type="RefSeq" id="WP_192749299.1">
    <property type="nucleotide sequence ID" value="NZ_BAABJL010000002.1"/>
</dbReference>
<accession>A0A927MRN0</accession>
<dbReference type="InterPro" id="IPR051916">
    <property type="entry name" value="GPI-anchor_lipid_remodeler"/>
</dbReference>
<dbReference type="GO" id="GO:0016787">
    <property type="term" value="F:hydrolase activity"/>
    <property type="evidence" value="ECO:0007669"/>
    <property type="project" value="UniProtKB-KW"/>
</dbReference>
<dbReference type="InterPro" id="IPR036691">
    <property type="entry name" value="Endo/exonu/phosph_ase_sf"/>
</dbReference>
<protein>
    <submittedName>
        <fullName evidence="2">Endonuclease/exonuclease/phosphatase family metal-dependent hydrolase</fullName>
    </submittedName>
</protein>
<dbReference type="Pfam" id="PF03372">
    <property type="entry name" value="Exo_endo_phos"/>
    <property type="match status" value="1"/>
</dbReference>
<dbReference type="SUPFAM" id="SSF56219">
    <property type="entry name" value="DNase I-like"/>
    <property type="match status" value="1"/>
</dbReference>
<dbReference type="Gene3D" id="3.60.10.10">
    <property type="entry name" value="Endonuclease/exonuclease/phosphatase"/>
    <property type="match status" value="1"/>
</dbReference>
<evidence type="ECO:0000313" key="2">
    <source>
        <dbReference type="EMBL" id="MBE1604859.1"/>
    </source>
</evidence>
<feature type="domain" description="Endonuclease/exonuclease/phosphatase" evidence="1">
    <location>
        <begin position="16"/>
        <end position="250"/>
    </location>
</feature>
<dbReference type="GO" id="GO:0006506">
    <property type="term" value="P:GPI anchor biosynthetic process"/>
    <property type="evidence" value="ECO:0007669"/>
    <property type="project" value="TreeGrafter"/>
</dbReference>
<dbReference type="GO" id="GO:0004519">
    <property type="term" value="F:endonuclease activity"/>
    <property type="evidence" value="ECO:0007669"/>
    <property type="project" value="UniProtKB-KW"/>
</dbReference>
<keyword evidence="3" id="KW-1185">Reference proteome</keyword>
<keyword evidence="2" id="KW-0255">Endonuclease</keyword>
<dbReference type="PANTHER" id="PTHR14859:SF15">
    <property type="entry name" value="ENDONUCLEASE_EXONUCLEASE_PHOSPHATASE DOMAIN-CONTAINING PROTEIN"/>
    <property type="match status" value="1"/>
</dbReference>
<reference evidence="2" key="1">
    <citation type="submission" date="2020-10" db="EMBL/GenBank/DDBJ databases">
        <title>Sequencing the genomes of 1000 actinobacteria strains.</title>
        <authorList>
            <person name="Klenk H.-P."/>
        </authorList>
    </citation>
    <scope>NUCLEOTIDE SEQUENCE</scope>
    <source>
        <strain evidence="2">DSM 45354</strain>
    </source>
</reference>
<organism evidence="2 3">
    <name type="scientific">Actinopolymorpha pittospori</name>
    <dbReference type="NCBI Taxonomy" id="648752"/>
    <lineage>
        <taxon>Bacteria</taxon>
        <taxon>Bacillati</taxon>
        <taxon>Actinomycetota</taxon>
        <taxon>Actinomycetes</taxon>
        <taxon>Propionibacteriales</taxon>
        <taxon>Actinopolymorphaceae</taxon>
        <taxon>Actinopolymorpha</taxon>
    </lineage>
</organism>
<comment type="caution">
    <text evidence="2">The sequence shown here is derived from an EMBL/GenBank/DDBJ whole genome shotgun (WGS) entry which is preliminary data.</text>
</comment>